<dbReference type="InterPro" id="IPR036656">
    <property type="entry name" value="QCR9_sf"/>
</dbReference>
<dbReference type="PhylomeDB" id="S0F3V2"/>
<dbReference type="OrthoDB" id="44067at2759"/>
<dbReference type="GO" id="GO:0006122">
    <property type="term" value="P:mitochondrial electron transport, ubiquinol to cytochrome c"/>
    <property type="evidence" value="ECO:0007669"/>
    <property type="project" value="UniProtKB-UniRule"/>
</dbReference>
<evidence type="ECO:0000313" key="12">
    <source>
        <dbReference type="EMBL" id="CDF77478.1"/>
    </source>
</evidence>
<dbReference type="PANTHER" id="PTHR12980:SF0">
    <property type="entry name" value="CYTOCHROME B-C1 COMPLEX SUBUNIT 9"/>
    <property type="match status" value="1"/>
</dbReference>
<evidence type="ECO:0000256" key="3">
    <source>
        <dbReference type="ARBA" id="ARBA00022448"/>
    </source>
</evidence>
<dbReference type="InterPro" id="IPR008027">
    <property type="entry name" value="QCR9"/>
</dbReference>
<name>S0F3V2_CHOCR</name>
<dbReference type="STRING" id="2769.S0F3V2"/>
<sequence>MTGMPAFRATLYNVLMKRNSVYVTACVLGSYVATNAYLSGTDSIWKSINKGKSWEEVQATLPPKEDEDDD</sequence>
<comment type="function">
    <text evidence="11">Component of the ubiquinol-cytochrome c oxidoreductase, a multisubunit transmembrane complex that is part of the mitochondrial electron transport chain which drives oxidative phosphorylation. The complex plays an important role in the uptake of multiple carbon sources present in different host niches.</text>
</comment>
<organism evidence="12 13">
    <name type="scientific">Chondrus crispus</name>
    <name type="common">Carrageen Irish moss</name>
    <name type="synonym">Polymorpha crispa</name>
    <dbReference type="NCBI Taxonomy" id="2769"/>
    <lineage>
        <taxon>Eukaryota</taxon>
        <taxon>Rhodophyta</taxon>
        <taxon>Florideophyceae</taxon>
        <taxon>Rhodymeniophycidae</taxon>
        <taxon>Gigartinales</taxon>
        <taxon>Gigartinaceae</taxon>
        <taxon>Chondrus</taxon>
    </lineage>
</organism>
<accession>S0F3V2</accession>
<dbReference type="SUPFAM" id="SSF81514">
    <property type="entry name" value="Subunit X (non-heme 7 kDa protein) of cytochrome bc1 complex (Ubiquinol-cytochrome c reductase)"/>
    <property type="match status" value="1"/>
</dbReference>
<dbReference type="EMBL" id="HG001523">
    <property type="protein sequence ID" value="CDF77478.1"/>
    <property type="molecule type" value="Genomic_DNA"/>
</dbReference>
<dbReference type="FunFam" id="1.20.5.260:FF:000001">
    <property type="entry name" value="Cytochrome b-c1 complex subunit 9"/>
    <property type="match status" value="1"/>
</dbReference>
<keyword evidence="4 11" id="KW-0679">Respiratory chain</keyword>
<dbReference type="Gene3D" id="1.20.5.260">
    <property type="entry name" value="Cytochrome b-c1 complex subunit 9"/>
    <property type="match status" value="1"/>
</dbReference>
<dbReference type="PANTHER" id="PTHR12980">
    <property type="entry name" value="UBIQUINOL-CYTOCHROME C REDUCTASE COMPLEX, SUBUNIT X"/>
    <property type="match status" value="1"/>
</dbReference>
<keyword evidence="10 11" id="KW-0472">Membrane</keyword>
<comment type="similarity">
    <text evidence="2 11">Belongs to the UQCR10/QCR9 family.</text>
</comment>
<evidence type="ECO:0000256" key="6">
    <source>
        <dbReference type="ARBA" id="ARBA00022792"/>
    </source>
</evidence>
<keyword evidence="9 11" id="KW-0496">Mitochondrion</keyword>
<evidence type="ECO:0000256" key="5">
    <source>
        <dbReference type="ARBA" id="ARBA00022692"/>
    </source>
</evidence>
<comment type="subcellular location">
    <subcellularLocation>
        <location evidence="1 11">Mitochondrion inner membrane</location>
        <topology evidence="1 11">Single-pass membrane protein</topology>
    </subcellularLocation>
</comment>
<comment type="subunit">
    <text evidence="11">Component of the ubiquinol-cytochrome c oxidoreductase (cytochrome b-c1 complex, complex III, CIII), a multisubunit enzyme composed of 3 respiratory subunits cytochrome b, cytochrome c1 and Rieske protein, 2 core protein subunits, and additional low-molecular weight protein subunits.</text>
</comment>
<dbReference type="GeneID" id="17320048"/>
<evidence type="ECO:0000256" key="10">
    <source>
        <dbReference type="ARBA" id="ARBA00023136"/>
    </source>
</evidence>
<dbReference type="AlphaFoldDB" id="S0F3V2"/>
<feature type="transmembrane region" description="Helical" evidence="11">
    <location>
        <begin position="20"/>
        <end position="38"/>
    </location>
</feature>
<evidence type="ECO:0000256" key="1">
    <source>
        <dbReference type="ARBA" id="ARBA00004434"/>
    </source>
</evidence>
<evidence type="ECO:0000256" key="4">
    <source>
        <dbReference type="ARBA" id="ARBA00022660"/>
    </source>
</evidence>
<keyword evidence="13" id="KW-1185">Reference proteome</keyword>
<dbReference type="GO" id="GO:0045275">
    <property type="term" value="C:respiratory chain complex III"/>
    <property type="evidence" value="ECO:0007669"/>
    <property type="project" value="UniProtKB-UniRule"/>
</dbReference>
<keyword evidence="6 11" id="KW-0999">Mitochondrion inner membrane</keyword>
<dbReference type="GO" id="GO:0005743">
    <property type="term" value="C:mitochondrial inner membrane"/>
    <property type="evidence" value="ECO:0007669"/>
    <property type="project" value="UniProtKB-SubCell"/>
</dbReference>
<dbReference type="RefSeq" id="XP_005712352.1">
    <property type="nucleotide sequence ID" value="XM_005712295.1"/>
</dbReference>
<dbReference type="Gramene" id="CDF77478">
    <property type="protein sequence ID" value="CDF77478"/>
    <property type="gene ID" value="CHC_T00007973001"/>
</dbReference>
<keyword evidence="7 11" id="KW-0249">Electron transport</keyword>
<evidence type="ECO:0000256" key="11">
    <source>
        <dbReference type="RuleBase" id="RU368056"/>
    </source>
</evidence>
<keyword evidence="5 11" id="KW-0812">Transmembrane</keyword>
<reference evidence="13" key="1">
    <citation type="journal article" date="2013" name="Proc. Natl. Acad. Sci. U.S.A.">
        <title>Genome structure and metabolic features in the red seaweed Chondrus crispus shed light on evolution of the Archaeplastida.</title>
        <authorList>
            <person name="Collen J."/>
            <person name="Porcel B."/>
            <person name="Carre W."/>
            <person name="Ball S.G."/>
            <person name="Chaparro C."/>
            <person name="Tonon T."/>
            <person name="Barbeyron T."/>
            <person name="Michel G."/>
            <person name="Noel B."/>
            <person name="Valentin K."/>
            <person name="Elias M."/>
            <person name="Artiguenave F."/>
            <person name="Arun A."/>
            <person name="Aury J.M."/>
            <person name="Barbosa-Neto J.F."/>
            <person name="Bothwell J.H."/>
            <person name="Bouget F.Y."/>
            <person name="Brillet L."/>
            <person name="Cabello-Hurtado F."/>
            <person name="Capella-Gutierrez S."/>
            <person name="Charrier B."/>
            <person name="Cladiere L."/>
            <person name="Cock J.M."/>
            <person name="Coelho S.M."/>
            <person name="Colleoni C."/>
            <person name="Czjzek M."/>
            <person name="Da Silva C."/>
            <person name="Delage L."/>
            <person name="Denoeud F."/>
            <person name="Deschamps P."/>
            <person name="Dittami S.M."/>
            <person name="Gabaldon T."/>
            <person name="Gachon C.M."/>
            <person name="Groisillier A."/>
            <person name="Herve C."/>
            <person name="Jabbari K."/>
            <person name="Katinka M."/>
            <person name="Kloareg B."/>
            <person name="Kowalczyk N."/>
            <person name="Labadie K."/>
            <person name="Leblanc C."/>
            <person name="Lopez P.J."/>
            <person name="McLachlan D.H."/>
            <person name="Meslet-Cladiere L."/>
            <person name="Moustafa A."/>
            <person name="Nehr Z."/>
            <person name="Nyvall Collen P."/>
            <person name="Panaud O."/>
            <person name="Partensky F."/>
            <person name="Poulain J."/>
            <person name="Rensing S.A."/>
            <person name="Rousvoal S."/>
            <person name="Samson G."/>
            <person name="Symeonidi A."/>
            <person name="Weissenbach J."/>
            <person name="Zambounis A."/>
            <person name="Wincker P."/>
            <person name="Boyen C."/>
        </authorList>
    </citation>
    <scope>NUCLEOTIDE SEQUENCE [LARGE SCALE GENOMIC DNA]</scope>
    <source>
        <strain evidence="13">cv. Stackhouse</strain>
    </source>
</reference>
<dbReference type="Proteomes" id="UP000012073">
    <property type="component" value="Unassembled WGS sequence"/>
</dbReference>
<keyword evidence="3 11" id="KW-0813">Transport</keyword>
<evidence type="ECO:0000256" key="8">
    <source>
        <dbReference type="ARBA" id="ARBA00022989"/>
    </source>
</evidence>
<protein>
    <recommendedName>
        <fullName evidence="11">Complex III subunit 9</fullName>
    </recommendedName>
</protein>
<evidence type="ECO:0000313" key="13">
    <source>
        <dbReference type="Proteomes" id="UP000012073"/>
    </source>
</evidence>
<dbReference type="Pfam" id="PF05365">
    <property type="entry name" value="UCR_UQCRX_QCR9"/>
    <property type="match status" value="1"/>
</dbReference>
<evidence type="ECO:0000256" key="9">
    <source>
        <dbReference type="ARBA" id="ARBA00023128"/>
    </source>
</evidence>
<evidence type="ECO:0000256" key="2">
    <source>
        <dbReference type="ARBA" id="ARBA00007856"/>
    </source>
</evidence>
<dbReference type="KEGG" id="ccp:CHC_T00007973001"/>
<gene>
    <name evidence="12" type="ORF">CHC_T00007973001</name>
</gene>
<keyword evidence="8 11" id="KW-1133">Transmembrane helix</keyword>
<evidence type="ECO:0000256" key="7">
    <source>
        <dbReference type="ARBA" id="ARBA00022982"/>
    </source>
</evidence>
<proteinExistence type="inferred from homology"/>